<dbReference type="EMBL" id="UINC01187767">
    <property type="protein sequence ID" value="SVE00659.1"/>
    <property type="molecule type" value="Genomic_DNA"/>
</dbReference>
<proteinExistence type="predicted"/>
<reference evidence="1" key="1">
    <citation type="submission" date="2018-05" db="EMBL/GenBank/DDBJ databases">
        <authorList>
            <person name="Lanie J.A."/>
            <person name="Ng W.-L."/>
            <person name="Kazmierczak K.M."/>
            <person name="Andrzejewski T.M."/>
            <person name="Davidsen T.M."/>
            <person name="Wayne K.J."/>
            <person name="Tettelin H."/>
            <person name="Glass J.I."/>
            <person name="Rusch D."/>
            <person name="Podicherti R."/>
            <person name="Tsui H.-C.T."/>
            <person name="Winkler M.E."/>
        </authorList>
    </citation>
    <scope>NUCLEOTIDE SEQUENCE</scope>
</reference>
<organism evidence="1">
    <name type="scientific">marine metagenome</name>
    <dbReference type="NCBI Taxonomy" id="408172"/>
    <lineage>
        <taxon>unclassified sequences</taxon>
        <taxon>metagenomes</taxon>
        <taxon>ecological metagenomes</taxon>
    </lineage>
</organism>
<name>A0A382ZZA6_9ZZZZ</name>
<protein>
    <submittedName>
        <fullName evidence="1">Uncharacterized protein</fullName>
    </submittedName>
</protein>
<accession>A0A382ZZA6</accession>
<dbReference type="AlphaFoldDB" id="A0A382ZZA6"/>
<evidence type="ECO:0000313" key="1">
    <source>
        <dbReference type="EMBL" id="SVE00659.1"/>
    </source>
</evidence>
<gene>
    <name evidence="1" type="ORF">METZ01_LOCUS453513</name>
</gene>
<sequence length="27" mass="3249">MLKISEIFSKGAEIFLDLEEINERYLF</sequence>